<feature type="region of interest" description="Disordered" evidence="5">
    <location>
        <begin position="1"/>
        <end position="51"/>
    </location>
</feature>
<dbReference type="Proteomes" id="UP000438429">
    <property type="component" value="Unassembled WGS sequence"/>
</dbReference>
<feature type="compositionally biased region" description="Polar residues" evidence="5">
    <location>
        <begin position="197"/>
        <end position="207"/>
    </location>
</feature>
<reference evidence="6 7" key="1">
    <citation type="submission" date="2019-06" db="EMBL/GenBank/DDBJ databases">
        <title>Draft genomes of female and male turbot (Scophthalmus maximus).</title>
        <authorList>
            <person name="Xu H."/>
            <person name="Xu X.-W."/>
            <person name="Shao C."/>
            <person name="Chen S."/>
        </authorList>
    </citation>
    <scope>NUCLEOTIDE SEQUENCE [LARGE SCALE GENOMIC DNA]</scope>
    <source>
        <strain evidence="6">Ysfricsl-2016a</strain>
        <tissue evidence="6">Blood</tissue>
    </source>
</reference>
<evidence type="ECO:0000256" key="1">
    <source>
        <dbReference type="ARBA" id="ARBA00004123"/>
    </source>
</evidence>
<organism evidence="6 7">
    <name type="scientific">Scophthalmus maximus</name>
    <name type="common">Turbot</name>
    <name type="synonym">Psetta maxima</name>
    <dbReference type="NCBI Taxonomy" id="52904"/>
    <lineage>
        <taxon>Eukaryota</taxon>
        <taxon>Metazoa</taxon>
        <taxon>Chordata</taxon>
        <taxon>Craniata</taxon>
        <taxon>Vertebrata</taxon>
        <taxon>Euteleostomi</taxon>
        <taxon>Actinopterygii</taxon>
        <taxon>Neopterygii</taxon>
        <taxon>Teleostei</taxon>
        <taxon>Neoteleostei</taxon>
        <taxon>Acanthomorphata</taxon>
        <taxon>Carangaria</taxon>
        <taxon>Pleuronectiformes</taxon>
        <taxon>Pleuronectoidei</taxon>
        <taxon>Scophthalmidae</taxon>
        <taxon>Scophthalmus</taxon>
    </lineage>
</organism>
<keyword evidence="4" id="KW-0539">Nucleus</keyword>
<keyword evidence="3" id="KW-0238">DNA-binding</keyword>
<dbReference type="PRINTS" id="PR00925">
    <property type="entry name" value="NONHISHMG17"/>
</dbReference>
<evidence type="ECO:0000256" key="3">
    <source>
        <dbReference type="ARBA" id="ARBA00023125"/>
    </source>
</evidence>
<proteinExistence type="inferred from homology"/>
<protein>
    <submittedName>
        <fullName evidence="6">Uncharacterized protein</fullName>
    </submittedName>
</protein>
<dbReference type="GO" id="GO:0031492">
    <property type="term" value="F:nucleosomal DNA binding"/>
    <property type="evidence" value="ECO:0007669"/>
    <property type="project" value="InterPro"/>
</dbReference>
<evidence type="ECO:0000313" key="7">
    <source>
        <dbReference type="Proteomes" id="UP000438429"/>
    </source>
</evidence>
<name>A0A6A4T969_SCOMX</name>
<dbReference type="GO" id="GO:0000785">
    <property type="term" value="C:chromatin"/>
    <property type="evidence" value="ECO:0007669"/>
    <property type="project" value="InterPro"/>
</dbReference>
<dbReference type="GO" id="GO:0005634">
    <property type="term" value="C:nucleus"/>
    <property type="evidence" value="ECO:0007669"/>
    <property type="project" value="UniProtKB-SubCell"/>
</dbReference>
<gene>
    <name evidence="6" type="ORF">F2P81_009186</name>
</gene>
<comment type="caution">
    <text evidence="6">The sequence shown here is derived from an EMBL/GenBank/DDBJ whole genome shotgun (WGS) entry which is preliminary data.</text>
</comment>
<feature type="compositionally biased region" description="Basic and acidic residues" evidence="5">
    <location>
        <begin position="168"/>
        <end position="181"/>
    </location>
</feature>
<feature type="compositionally biased region" description="Basic residues" evidence="5">
    <location>
        <begin position="157"/>
        <end position="167"/>
    </location>
</feature>
<evidence type="ECO:0000256" key="2">
    <source>
        <dbReference type="ARBA" id="ARBA00007696"/>
    </source>
</evidence>
<feature type="region of interest" description="Disordered" evidence="5">
    <location>
        <begin position="137"/>
        <end position="217"/>
    </location>
</feature>
<comment type="similarity">
    <text evidence="2">Belongs to the HMGN family.</text>
</comment>
<comment type="subcellular location">
    <subcellularLocation>
        <location evidence="1">Nucleus</location>
    </subcellularLocation>
</comment>
<evidence type="ECO:0000313" key="6">
    <source>
        <dbReference type="EMBL" id="KAF0038702.1"/>
    </source>
</evidence>
<evidence type="ECO:0000256" key="4">
    <source>
        <dbReference type="ARBA" id="ARBA00023242"/>
    </source>
</evidence>
<sequence length="306" mass="32534">MSPVDGSRLLRRKLAAYRSSPAGARRAGYSKVPRTENESKQTPSSATEGYAAKVWPQPSRCSGVSSRGHQLLSPGALSHTASTSTCASFVKPLGRSCSSRRCGCFLPVSLWTGGSGHLWVNAMASFRRPTAPLLSPGAPANAGCDSAKPAAAEPKPKPKKAPAKPKKAKEVEKAKPEEKAPEAPAENGEAKAEAETQSRGSGLCSDNENNDPEPPLSSPVNIAVLSVICKAGLQMTVSPCVSVPLQAEETGFRTMDSFTLEVYRLFVRAPCCLSPLPHHGAFTSVTTRRWSCLFVSKQTDYAVRPR</sequence>
<dbReference type="EMBL" id="VEVO01000008">
    <property type="protein sequence ID" value="KAF0038702.1"/>
    <property type="molecule type" value="Genomic_DNA"/>
</dbReference>
<dbReference type="AlphaFoldDB" id="A0A6A4T969"/>
<dbReference type="InterPro" id="IPR000079">
    <property type="entry name" value="HMGN_fam"/>
</dbReference>
<accession>A0A6A4T969</accession>
<evidence type="ECO:0000256" key="5">
    <source>
        <dbReference type="SAM" id="MobiDB-lite"/>
    </source>
</evidence>